<feature type="transmembrane region" description="Helical" evidence="1">
    <location>
        <begin position="432"/>
        <end position="463"/>
    </location>
</feature>
<feature type="transmembrane region" description="Helical" evidence="1">
    <location>
        <begin position="176"/>
        <end position="195"/>
    </location>
</feature>
<feature type="transmembrane region" description="Helical" evidence="1">
    <location>
        <begin position="143"/>
        <end position="164"/>
    </location>
</feature>
<sequence>MKKTRRMMRFLKKKRINKKLKLYKMAFGVAFDWTISIYCGLFAMFFLIIGFDMLRQMTTVFANVETTIDPMLPLVLIGVTLSRLAMAFQHAGIKITSAEWKLTALPFSIKDIWYITFKGIIRNHFILLLIFLSLLALTPFSSLFLVKWFCAIFLVLVLTIIPQWRLFQLSSFKKMSVYGLTVVLFGLFGMTYVLLDVHLPFSMLFILLMACVNIWLWPKRIESANWPQVIEKSDEKEWNMFFVQKMSGMDQLAGKPTKNYIISTILTSRMNRSPFPYAKPDRLLRKLWRKTILTQLKVVMYMLGCILSAMIVLSLEYDILQGIGVMLSVFIFIQTMLSLFGLIFTDKLFHSIPWRLDIIKEAFIQTTLVIGVVVFGMITLILLVTNDVNLLLMGQLLFIYLATLFLFKQMLNINIQKLHNKWHHTPVMNRMWQLITFVILALSMAYPVIILVWCLGMVTNYIISIFNQQQLTS</sequence>
<feature type="transmembrane region" description="Helical" evidence="1">
    <location>
        <begin position="319"/>
        <end position="343"/>
    </location>
</feature>
<gene>
    <name evidence="2" type="ORF">MUN88_03160</name>
</gene>
<feature type="transmembrane region" description="Helical" evidence="1">
    <location>
        <begin position="390"/>
        <end position="411"/>
    </location>
</feature>
<dbReference type="RefSeq" id="WP_244720726.1">
    <property type="nucleotide sequence ID" value="NZ_CP095072.1"/>
</dbReference>
<feature type="transmembrane region" description="Helical" evidence="1">
    <location>
        <begin position="112"/>
        <end position="137"/>
    </location>
</feature>
<feature type="transmembrane region" description="Helical" evidence="1">
    <location>
        <begin position="21"/>
        <end position="51"/>
    </location>
</feature>
<evidence type="ECO:0000256" key="1">
    <source>
        <dbReference type="SAM" id="Phobius"/>
    </source>
</evidence>
<keyword evidence="1" id="KW-1133">Transmembrane helix</keyword>
<keyword evidence="1" id="KW-0472">Membrane</keyword>
<protein>
    <recommendedName>
        <fullName evidence="4">ABC-2 type transport system permease protein</fullName>
    </recommendedName>
</protein>
<keyword evidence="1" id="KW-0812">Transmembrane</keyword>
<feature type="transmembrane region" description="Helical" evidence="1">
    <location>
        <begin position="363"/>
        <end position="384"/>
    </location>
</feature>
<dbReference type="EMBL" id="CP095072">
    <property type="protein sequence ID" value="UOQ49140.1"/>
    <property type="molecule type" value="Genomic_DNA"/>
</dbReference>
<feature type="transmembrane region" description="Helical" evidence="1">
    <location>
        <begin position="201"/>
        <end position="218"/>
    </location>
</feature>
<name>A0ABY4EXY1_9BACI</name>
<feature type="transmembrane region" description="Helical" evidence="1">
    <location>
        <begin position="71"/>
        <end position="91"/>
    </location>
</feature>
<evidence type="ECO:0000313" key="3">
    <source>
        <dbReference type="Proteomes" id="UP000831782"/>
    </source>
</evidence>
<feature type="transmembrane region" description="Helical" evidence="1">
    <location>
        <begin position="292"/>
        <end position="313"/>
    </location>
</feature>
<keyword evidence="3" id="KW-1185">Reference proteome</keyword>
<proteinExistence type="predicted"/>
<evidence type="ECO:0000313" key="2">
    <source>
        <dbReference type="EMBL" id="UOQ49140.1"/>
    </source>
</evidence>
<evidence type="ECO:0008006" key="4">
    <source>
        <dbReference type="Google" id="ProtNLM"/>
    </source>
</evidence>
<accession>A0ABY4EXY1</accession>
<dbReference type="Proteomes" id="UP000831782">
    <property type="component" value="Chromosome"/>
</dbReference>
<reference evidence="2 3" key="1">
    <citation type="submission" date="2022-04" db="EMBL/GenBank/DDBJ databases">
        <title>Gracilibacillus sp. isolated from saltern.</title>
        <authorList>
            <person name="Won M."/>
            <person name="Lee C.-M."/>
            <person name="Woen H.-Y."/>
            <person name="Kwon S.-W."/>
        </authorList>
    </citation>
    <scope>NUCLEOTIDE SEQUENCE [LARGE SCALE GENOMIC DNA]</scope>
    <source>
        <strain evidence="2 3">SSWR10-1</strain>
    </source>
</reference>
<organism evidence="2 3">
    <name type="scientific">Gracilibacillus caseinilyticus</name>
    <dbReference type="NCBI Taxonomy" id="2932256"/>
    <lineage>
        <taxon>Bacteria</taxon>
        <taxon>Bacillati</taxon>
        <taxon>Bacillota</taxon>
        <taxon>Bacilli</taxon>
        <taxon>Bacillales</taxon>
        <taxon>Bacillaceae</taxon>
        <taxon>Gracilibacillus</taxon>
    </lineage>
</organism>